<sequence>MNSLTEEIDCVSDIRPSDSEVEKMPNEAAKGARIGNRRRGLSTQLVILLDGRRAGTSGREARISKNVQDIFSLIDDYAAGRTGYLNAQKELKWTQILDSEAIMQEIFDALNERKIIPGENDIINVDESHNKGSGSAIGKQRVISVNLQKTKLH</sequence>
<name>A0AAV2DZG4_9ROSI</name>
<dbReference type="Proteomes" id="UP001497516">
    <property type="component" value="Chromosome 3"/>
</dbReference>
<organism evidence="1 2">
    <name type="scientific">Linum trigynum</name>
    <dbReference type="NCBI Taxonomy" id="586398"/>
    <lineage>
        <taxon>Eukaryota</taxon>
        <taxon>Viridiplantae</taxon>
        <taxon>Streptophyta</taxon>
        <taxon>Embryophyta</taxon>
        <taxon>Tracheophyta</taxon>
        <taxon>Spermatophyta</taxon>
        <taxon>Magnoliopsida</taxon>
        <taxon>eudicotyledons</taxon>
        <taxon>Gunneridae</taxon>
        <taxon>Pentapetalae</taxon>
        <taxon>rosids</taxon>
        <taxon>fabids</taxon>
        <taxon>Malpighiales</taxon>
        <taxon>Linaceae</taxon>
        <taxon>Linum</taxon>
    </lineage>
</organism>
<reference evidence="1 2" key="1">
    <citation type="submission" date="2024-04" db="EMBL/GenBank/DDBJ databases">
        <authorList>
            <person name="Fracassetti M."/>
        </authorList>
    </citation>
    <scope>NUCLEOTIDE SEQUENCE [LARGE SCALE GENOMIC DNA]</scope>
</reference>
<accession>A0AAV2DZG4</accession>
<evidence type="ECO:0000313" key="1">
    <source>
        <dbReference type="EMBL" id="CAL1378803.1"/>
    </source>
</evidence>
<protein>
    <submittedName>
        <fullName evidence="1">Uncharacterized protein</fullName>
    </submittedName>
</protein>
<gene>
    <name evidence="1" type="ORF">LTRI10_LOCUS20357</name>
</gene>
<dbReference type="AlphaFoldDB" id="A0AAV2DZG4"/>
<dbReference type="EMBL" id="OZ034816">
    <property type="protein sequence ID" value="CAL1378803.1"/>
    <property type="molecule type" value="Genomic_DNA"/>
</dbReference>
<evidence type="ECO:0000313" key="2">
    <source>
        <dbReference type="Proteomes" id="UP001497516"/>
    </source>
</evidence>
<keyword evidence="2" id="KW-1185">Reference proteome</keyword>
<proteinExistence type="predicted"/>